<feature type="region of interest" description="Disordered" evidence="5">
    <location>
        <begin position="811"/>
        <end position="849"/>
    </location>
</feature>
<accession>A0A9W6SH92</accession>
<gene>
    <name evidence="8" type="ORF">Afil01_02060</name>
</gene>
<sequence length="849" mass="92752">MQPGLLPDRLLVIRNGVDPVGPVRRHLESGDGEFAIVRRTVLRHRIKTLLPGNLRNRVIGARTCMSILWQATLSMTMSDFGDLIIDSDELRRWAVRHGRRPSPRRFVIVNGQQFPPEFYRLMRTLDVRLTILADSLDVPGDQGTSINDMALLTGAEPEPTDDLPETAPSVDAFASAAGDTDLHAAPRPGAGEPALELRAHPSFKAEVEFIADLARGEPARSMGILVPTKSMVADYRDALRSAGIKVKWYLSGSSDNAPGINWRQPDKVVLTWSSALGLKFDTVILPGLETFSDEPPFGRIRPRLAALSRIARHDLVISYSGEGRPTVMDGVPDTHPAVSEPDVTADADSSQETPPSQSLPPGQDRRRATADDIAAARELLSGDLRRTATKRRDLILTAEQEIGLAALIRGSDLPLGTSLVQGYRANLPSDDERTRAFDAMLLHNQRLVFKIARQFPADTLTLEDLHQEGNLGLIRAVEKFDATVGTKFSTYATWWIKQAISRALADKDRLIRIPVHQLEKVQRVLAARRRAEADGLEPAPRELAARTGYDIPTVVYCLRLGAGVLRLDAPLTVDGDANGNSTLGDFVAAGLAAPEGAIESMLFGLDLHQALDSLPAREASILRLRGGVGTGEPLSLDAVGEQMGLTRERIRQIQKKATGHLRDALSGSRPKDALPAPRGVPRQRKPDDLDPFLSGHPRTQDMGTDVLPCGNGSIEVTPWVLPHPSLLSPDEFRAAGGSGARFERQGLYVRHAGRFLVRGGWLGLPGLDSDSETSQARVLVELSEETLPLWRTEDTDQLTPPDDVRVRLTQLGRNAQERARQVHRKYGSPESGTPGSDRLPPEGDRHDST</sequence>
<dbReference type="Pfam" id="PF04545">
    <property type="entry name" value="Sigma70_r4"/>
    <property type="match status" value="1"/>
</dbReference>
<dbReference type="NCBIfam" id="TIGR02937">
    <property type="entry name" value="sigma70-ECF"/>
    <property type="match status" value="1"/>
</dbReference>
<evidence type="ECO:0000256" key="5">
    <source>
        <dbReference type="SAM" id="MobiDB-lite"/>
    </source>
</evidence>
<feature type="domain" description="RNA polymerase sigma-70 region 2" evidence="6">
    <location>
        <begin position="443"/>
        <end position="509"/>
    </location>
</feature>
<feature type="compositionally biased region" description="Polar residues" evidence="5">
    <location>
        <begin position="347"/>
        <end position="360"/>
    </location>
</feature>
<dbReference type="PANTHER" id="PTHR30603:SF60">
    <property type="entry name" value="RNA POLYMERASE SIGMA FACTOR RPOD"/>
    <property type="match status" value="1"/>
</dbReference>
<name>A0A9W6SH92_9ACTN</name>
<dbReference type="PANTHER" id="PTHR30603">
    <property type="entry name" value="RNA POLYMERASE SIGMA FACTOR RPO"/>
    <property type="match status" value="1"/>
</dbReference>
<feature type="compositionally biased region" description="Basic and acidic residues" evidence="5">
    <location>
        <begin position="839"/>
        <end position="849"/>
    </location>
</feature>
<dbReference type="PRINTS" id="PR00046">
    <property type="entry name" value="SIGMA70FCT"/>
</dbReference>
<evidence type="ECO:0000256" key="3">
    <source>
        <dbReference type="ARBA" id="ARBA00023125"/>
    </source>
</evidence>
<dbReference type="InterPro" id="IPR013324">
    <property type="entry name" value="RNA_pol_sigma_r3/r4-like"/>
</dbReference>
<feature type="domain" description="RNA polymerase sigma-70 region 4" evidence="7">
    <location>
        <begin position="610"/>
        <end position="662"/>
    </location>
</feature>
<evidence type="ECO:0000259" key="7">
    <source>
        <dbReference type="Pfam" id="PF04545"/>
    </source>
</evidence>
<dbReference type="SUPFAM" id="SSF88659">
    <property type="entry name" value="Sigma3 and sigma4 domains of RNA polymerase sigma factors"/>
    <property type="match status" value="1"/>
</dbReference>
<dbReference type="Proteomes" id="UP001165079">
    <property type="component" value="Unassembled WGS sequence"/>
</dbReference>
<dbReference type="InterPro" id="IPR007630">
    <property type="entry name" value="RNA_pol_sigma70_r4"/>
</dbReference>
<keyword evidence="1" id="KW-0805">Transcription regulation</keyword>
<keyword evidence="9" id="KW-1185">Reference proteome</keyword>
<organism evidence="8 9">
    <name type="scientific">Actinorhabdospora filicis</name>
    <dbReference type="NCBI Taxonomy" id="1785913"/>
    <lineage>
        <taxon>Bacteria</taxon>
        <taxon>Bacillati</taxon>
        <taxon>Actinomycetota</taxon>
        <taxon>Actinomycetes</taxon>
        <taxon>Micromonosporales</taxon>
        <taxon>Micromonosporaceae</taxon>
        <taxon>Actinorhabdospora</taxon>
    </lineage>
</organism>
<dbReference type="GO" id="GO:0016987">
    <property type="term" value="F:sigma factor activity"/>
    <property type="evidence" value="ECO:0007669"/>
    <property type="project" value="UniProtKB-KW"/>
</dbReference>
<evidence type="ECO:0008006" key="10">
    <source>
        <dbReference type="Google" id="ProtNLM"/>
    </source>
</evidence>
<dbReference type="InterPro" id="IPR027417">
    <property type="entry name" value="P-loop_NTPase"/>
</dbReference>
<dbReference type="SUPFAM" id="SSF52540">
    <property type="entry name" value="P-loop containing nucleoside triphosphate hydrolases"/>
    <property type="match status" value="1"/>
</dbReference>
<evidence type="ECO:0000313" key="8">
    <source>
        <dbReference type="EMBL" id="GLZ75399.1"/>
    </source>
</evidence>
<feature type="region of interest" description="Disordered" evidence="5">
    <location>
        <begin position="322"/>
        <end position="368"/>
    </location>
</feature>
<dbReference type="AlphaFoldDB" id="A0A9W6SH92"/>
<feature type="region of interest" description="Disordered" evidence="5">
    <location>
        <begin position="656"/>
        <end position="703"/>
    </location>
</feature>
<dbReference type="Pfam" id="PF04542">
    <property type="entry name" value="Sigma70_r2"/>
    <property type="match status" value="1"/>
</dbReference>
<dbReference type="SUPFAM" id="SSF88946">
    <property type="entry name" value="Sigma2 domain of RNA polymerase sigma factors"/>
    <property type="match status" value="1"/>
</dbReference>
<comment type="caution">
    <text evidence="8">The sequence shown here is derived from an EMBL/GenBank/DDBJ whole genome shotgun (WGS) entry which is preliminary data.</text>
</comment>
<evidence type="ECO:0000256" key="1">
    <source>
        <dbReference type="ARBA" id="ARBA00023015"/>
    </source>
</evidence>
<evidence type="ECO:0000313" key="9">
    <source>
        <dbReference type="Proteomes" id="UP001165079"/>
    </source>
</evidence>
<dbReference type="Gene3D" id="1.10.601.10">
    <property type="entry name" value="RNA Polymerase Primary Sigma Factor"/>
    <property type="match status" value="1"/>
</dbReference>
<keyword evidence="3" id="KW-0238">DNA-binding</keyword>
<evidence type="ECO:0000256" key="4">
    <source>
        <dbReference type="ARBA" id="ARBA00023163"/>
    </source>
</evidence>
<evidence type="ECO:0000256" key="2">
    <source>
        <dbReference type="ARBA" id="ARBA00023082"/>
    </source>
</evidence>
<keyword evidence="4" id="KW-0804">Transcription</keyword>
<dbReference type="EMBL" id="BSTX01000001">
    <property type="protein sequence ID" value="GLZ75399.1"/>
    <property type="molecule type" value="Genomic_DNA"/>
</dbReference>
<proteinExistence type="predicted"/>
<dbReference type="InterPro" id="IPR014284">
    <property type="entry name" value="RNA_pol_sigma-70_dom"/>
</dbReference>
<dbReference type="CDD" id="cd06171">
    <property type="entry name" value="Sigma70_r4"/>
    <property type="match status" value="1"/>
</dbReference>
<dbReference type="Gene3D" id="1.10.10.10">
    <property type="entry name" value="Winged helix-like DNA-binding domain superfamily/Winged helix DNA-binding domain"/>
    <property type="match status" value="2"/>
</dbReference>
<dbReference type="InterPro" id="IPR050239">
    <property type="entry name" value="Sigma-70_RNA_pol_init_factors"/>
</dbReference>
<dbReference type="InterPro" id="IPR000943">
    <property type="entry name" value="RNA_pol_sigma70"/>
</dbReference>
<dbReference type="InterPro" id="IPR013325">
    <property type="entry name" value="RNA_pol_sigma_r2"/>
</dbReference>
<dbReference type="GO" id="GO:0003677">
    <property type="term" value="F:DNA binding"/>
    <property type="evidence" value="ECO:0007669"/>
    <property type="project" value="UniProtKB-KW"/>
</dbReference>
<protein>
    <recommendedName>
        <fullName evidence="10">RNA polymerase primary sigma factor</fullName>
    </recommendedName>
</protein>
<reference evidence="8" key="1">
    <citation type="submission" date="2023-03" db="EMBL/GenBank/DDBJ databases">
        <title>Actinorhabdospora filicis NBRC 111898.</title>
        <authorList>
            <person name="Ichikawa N."/>
            <person name="Sato H."/>
            <person name="Tonouchi N."/>
        </authorList>
    </citation>
    <scope>NUCLEOTIDE SEQUENCE</scope>
    <source>
        <strain evidence="8">NBRC 111898</strain>
    </source>
</reference>
<dbReference type="InterPro" id="IPR036388">
    <property type="entry name" value="WH-like_DNA-bd_sf"/>
</dbReference>
<dbReference type="Gene3D" id="3.40.50.300">
    <property type="entry name" value="P-loop containing nucleotide triphosphate hydrolases"/>
    <property type="match status" value="1"/>
</dbReference>
<dbReference type="GO" id="GO:0006352">
    <property type="term" value="P:DNA-templated transcription initiation"/>
    <property type="evidence" value="ECO:0007669"/>
    <property type="project" value="InterPro"/>
</dbReference>
<evidence type="ECO:0000259" key="6">
    <source>
        <dbReference type="Pfam" id="PF04542"/>
    </source>
</evidence>
<dbReference type="InterPro" id="IPR007627">
    <property type="entry name" value="RNA_pol_sigma70_r2"/>
</dbReference>
<dbReference type="RefSeq" id="WP_285662886.1">
    <property type="nucleotide sequence ID" value="NZ_BSTX01000001.1"/>
</dbReference>
<keyword evidence="2" id="KW-0731">Sigma factor</keyword>